<name>A0A6F9DBW7_9ASCI</name>
<protein>
    <submittedName>
        <fullName evidence="7">Fatty acid hydroxylase domain-containing protein 2-like</fullName>
    </submittedName>
</protein>
<keyword evidence="3 5" id="KW-1133">Transmembrane helix</keyword>
<dbReference type="GO" id="GO:0016491">
    <property type="term" value="F:oxidoreductase activity"/>
    <property type="evidence" value="ECO:0007669"/>
    <property type="project" value="InterPro"/>
</dbReference>
<dbReference type="GO" id="GO:0016020">
    <property type="term" value="C:membrane"/>
    <property type="evidence" value="ECO:0007669"/>
    <property type="project" value="UniProtKB-SubCell"/>
</dbReference>
<dbReference type="AlphaFoldDB" id="A0A6F9DBW7"/>
<evidence type="ECO:0000313" key="7">
    <source>
        <dbReference type="EMBL" id="CAB3244922.1"/>
    </source>
</evidence>
<evidence type="ECO:0000256" key="3">
    <source>
        <dbReference type="ARBA" id="ARBA00022989"/>
    </source>
</evidence>
<gene>
    <name evidence="7" type="primary">Faxdc2-002</name>
</gene>
<dbReference type="InterPro" id="IPR006694">
    <property type="entry name" value="Fatty_acid_hydroxylase"/>
</dbReference>
<evidence type="ECO:0000256" key="2">
    <source>
        <dbReference type="ARBA" id="ARBA00022692"/>
    </source>
</evidence>
<evidence type="ECO:0000259" key="6">
    <source>
        <dbReference type="Pfam" id="PF04116"/>
    </source>
</evidence>
<dbReference type="InterPro" id="IPR050307">
    <property type="entry name" value="Sterol_Desaturase_Related"/>
</dbReference>
<keyword evidence="4 5" id="KW-0472">Membrane</keyword>
<dbReference type="Pfam" id="PF04116">
    <property type="entry name" value="FA_hydroxylase"/>
    <property type="match status" value="1"/>
</dbReference>
<evidence type="ECO:0000256" key="5">
    <source>
        <dbReference type="SAM" id="Phobius"/>
    </source>
</evidence>
<sequence>MKDILGMSNMQWKGMIAVSVLLIAAGSQKVQSNLLQAALAWIGSFFESLWLKTLSIFGTTQFAMYYQLFLTVYFLCYWIPSCFYLVLDLTGKPLALTKYKIQTDRNQPLSKEDLWKCLRVVIPNNVLVALVVFLYFPVFCWRDLPFTEQLPNLLNLVAQLLGCVVLEEIMFYYVHRLLHIPFLYKHIHKVHHEWKAPIAVSALYAHPLEDIMVNILTVVIAPTIVRCHVFTTCVWIAMATLNTVHAHSGYHFPGMPSPESHDYHHVYINQCYGFSGILDHLHGTNMKFAKSVQSQRNKVFYSLTPIRKLIPAENGRKQR</sequence>
<evidence type="ECO:0000256" key="1">
    <source>
        <dbReference type="ARBA" id="ARBA00004370"/>
    </source>
</evidence>
<dbReference type="EMBL" id="LR785082">
    <property type="protein sequence ID" value="CAB3244922.1"/>
    <property type="molecule type" value="mRNA"/>
</dbReference>
<feature type="transmembrane region" description="Helical" evidence="5">
    <location>
        <begin position="64"/>
        <end position="87"/>
    </location>
</feature>
<dbReference type="GO" id="GO:0005506">
    <property type="term" value="F:iron ion binding"/>
    <property type="evidence" value="ECO:0007669"/>
    <property type="project" value="InterPro"/>
</dbReference>
<feature type="domain" description="Fatty acid hydroxylase" evidence="6">
    <location>
        <begin position="161"/>
        <end position="284"/>
    </location>
</feature>
<evidence type="ECO:0000256" key="4">
    <source>
        <dbReference type="ARBA" id="ARBA00023136"/>
    </source>
</evidence>
<accession>A0A6F9DBW7</accession>
<keyword evidence="2 5" id="KW-0812">Transmembrane</keyword>
<feature type="transmembrane region" description="Helical" evidence="5">
    <location>
        <begin position="156"/>
        <end position="174"/>
    </location>
</feature>
<dbReference type="PANTHER" id="PTHR11863">
    <property type="entry name" value="STEROL DESATURASE"/>
    <property type="match status" value="1"/>
</dbReference>
<reference evidence="7" key="1">
    <citation type="submission" date="2020-04" db="EMBL/GenBank/DDBJ databases">
        <authorList>
            <person name="Neveu A P."/>
        </authorList>
    </citation>
    <scope>NUCLEOTIDE SEQUENCE</scope>
    <source>
        <tissue evidence="7">Whole embryo</tissue>
    </source>
</reference>
<organism evidence="7">
    <name type="scientific">Phallusia mammillata</name>
    <dbReference type="NCBI Taxonomy" id="59560"/>
    <lineage>
        <taxon>Eukaryota</taxon>
        <taxon>Metazoa</taxon>
        <taxon>Chordata</taxon>
        <taxon>Tunicata</taxon>
        <taxon>Ascidiacea</taxon>
        <taxon>Phlebobranchia</taxon>
        <taxon>Ascidiidae</taxon>
        <taxon>Phallusia</taxon>
    </lineage>
</organism>
<comment type="subcellular location">
    <subcellularLocation>
        <location evidence="1">Membrane</location>
    </subcellularLocation>
</comment>
<dbReference type="GO" id="GO:0008610">
    <property type="term" value="P:lipid biosynthetic process"/>
    <property type="evidence" value="ECO:0007669"/>
    <property type="project" value="InterPro"/>
</dbReference>
<feature type="transmembrane region" description="Helical" evidence="5">
    <location>
        <begin position="117"/>
        <end position="136"/>
    </location>
</feature>
<proteinExistence type="evidence at transcript level"/>